<dbReference type="InterPro" id="IPR013783">
    <property type="entry name" value="Ig-like_fold"/>
</dbReference>
<keyword evidence="6" id="KW-1185">Reference proteome</keyword>
<dbReference type="GO" id="GO:0004553">
    <property type="term" value="F:hydrolase activity, hydrolyzing O-glycosyl compounds"/>
    <property type="evidence" value="ECO:0007669"/>
    <property type="project" value="UniProtKB-ARBA"/>
</dbReference>
<dbReference type="GO" id="GO:0007156">
    <property type="term" value="P:homophilic cell adhesion via plasma membrane adhesion molecules"/>
    <property type="evidence" value="ECO:0007669"/>
    <property type="project" value="InterPro"/>
</dbReference>
<evidence type="ECO:0000313" key="5">
    <source>
        <dbReference type="EMBL" id="MUP42093.1"/>
    </source>
</evidence>
<keyword evidence="1" id="KW-0732">Signal</keyword>
<evidence type="ECO:0000313" key="6">
    <source>
        <dbReference type="Proteomes" id="UP000460416"/>
    </source>
</evidence>
<name>A0A7K1LMY0_9FLAO</name>
<dbReference type="SMART" id="SM00560">
    <property type="entry name" value="LamGL"/>
    <property type="match status" value="2"/>
</dbReference>
<sequence length="1913" mass="203244">MKQNYFLKFLIFIFLGFAFGKARGQEPIFSPGMNISAFGSVSSPGGEDVSKIIDGNISTKFLDFNFSDGMGFTVYMGGSAYLATSIEITTANDSPNRDPRNYELLGSNDGSSFNSVTSGSIPCVSSRFSKRTFSFSNTIPYKYYRIIFTNQCGADNSIQIAETQLIGTINEAPVAICKNFTAQLGQDGTVSINPADVDNGSSDAEGDITLSLSENAFNCSNIGDNSITLTVTDSAGLTDSCTATVTIEDSTAPAVVTQNVTVSLDENGQAEITPDQINNNSTDNCGIDLVEFSSGTAYAEIIEGQMLSIALPAGQVVESVEFASYGTPTGSNGSYSIGTCHASNSKSIVESYALGKNSFSIPSNNSVFGDPCGGTRKRLYVAVKYGSYQNFTCENIGENIVSLKVTDKNGNSSEATATVTVEDKMAPTAIAKNISLELDENGVASITPDMIDNGSSDNCGVNEMSLSQSAFSCADVSVYPSKYSIQLGDSNDYILAADASGMIAGKSSFTLEGWVNSEVFGNYKGIMGFRNDADADLYLLKLPNNTIEARFRNEAGNVFNINAGILPVNEWHHLAFTYDGAAIKLYEDGALIGSTPASGKFKMSSTEDFYIGAAPSGAGFFKHNGKIEDVRLWDVARSQAEIEANLTTSIVSAEPGLVMNYTLEEGPSNSVVSDLSGNSPDGVFKNIDASTAWVEDSPTTVLGANEILFTVKDANGNESSVSAYVTLEDKIAPTVKTQDITVQLDENGVASITPDMVDNNSSDACGIENLSLDVNEFSCADIGENTVTLTVADKSGNTSEATATVTVEDNTAPQAIAKNITVALDENGTASITPEMVNNGSSDNCTATEDLQLSLDKSIFSCEDVVDKGVTPNLSALNFDGNDYVSIPDSPELQLKGNMTLEAWFKVDEFTGDWVRVVGKGAGPAGPVGPRNYGLWYLPNGTWLFQQYGDGVELAFNRPINIGEWYHFAAVKTGNLAKLYINGEVVASNTAGTNPVTSNDPLTIGYAGFHDHHIGQIDEVRLWNIARTDEEILNNYARTLDPVTPGLLTYYNMEEAAGNVLNDQTANGFNGDLQEFSQSEVWTGSSRSLGPVSTILTVTDVNGNKSTATATVTVEDNIAAEVLIQDITVELDVNGMASIAVEDIDNGSSDNCEIESLELDVTEFTCVNVGANTVTLTATDVNGNISSATATVTVEDNIAAEVLTQDITIELDVNGMVSIAVEDIDNGSSDNCEIESLELDVTEFTCVNVGANTVTLTATDVNGNVSSATATVTVEDNIAAEVLTQDITVELDANGMASIAVEDIDNGSNDACGIESMELDVTEFNCANVGANTVTLTATDVNGNISSATATVTVEDNIAAEVLTQDITVELDVNGMAVISVEDIDNSSSDNCEIESLELDVNEFSCKNVGANTVTLTATDVNGNISSATAMVTVEDNIAAEVVTQDITVELDANGMASIAVEDIDNGSNDACGIESMELDVTEFTCANVGANTVTLSVTDVNGNVSSATATVTVEDNIAPIVITKNISIELDEMGMASIIALDVDNGSADACGIEGLSLDLTDFTCEDIGENTVLLTVKDVNGNESSATAIVNVEDKIAPAPVMDNLDPIYAECAVERSDVPTPLATDNCDVEVSATPDLYFPVTRKGSTFITWKYEDDHGNVTYQQQEIIIEDTTAPVADVAELEDIMVECGISDIPVPTATDNCRGTISATTQDPLNYMEQGEYTITWTYDDENGNITTQQQNVIVRDVTAPEVITRDITIYLDPRDNVYITTEDIDDGTSDNCSEVNLSLDQTYFERQGIYEVTLSATDMAGNTSSATAEVTVEIDAVDTKDAHVVPTLLKRDSKANVILPFRSRIASVEVIETETNKFKSFEGNKKNKMEIDVAPFKGTLLVRIVDTDANVYLKKLVAF</sequence>
<dbReference type="InterPro" id="IPR000922">
    <property type="entry name" value="Lectin_gal-bd_dom"/>
</dbReference>
<dbReference type="PANTHER" id="PTHR24273">
    <property type="entry name" value="FI04643P-RELATED"/>
    <property type="match status" value="1"/>
</dbReference>
<dbReference type="RefSeq" id="WP_156274980.1">
    <property type="nucleotide sequence ID" value="NZ_BAABGI010000001.1"/>
</dbReference>
<dbReference type="EMBL" id="VJVW01000002">
    <property type="protein sequence ID" value="MUP42093.1"/>
    <property type="molecule type" value="Genomic_DNA"/>
</dbReference>
<accession>A0A7K1LMY0</accession>
<feature type="domain" description="SUEL-type lectin" evidence="3">
    <location>
        <begin position="301"/>
        <end position="382"/>
    </location>
</feature>
<dbReference type="Proteomes" id="UP000460416">
    <property type="component" value="Unassembled WGS sequence"/>
</dbReference>
<evidence type="ECO:0008006" key="7">
    <source>
        <dbReference type="Google" id="ProtNLM"/>
    </source>
</evidence>
<proteinExistence type="predicted"/>
<evidence type="ECO:0000256" key="2">
    <source>
        <dbReference type="ARBA" id="ARBA00023157"/>
    </source>
</evidence>
<dbReference type="CDD" id="cd22842">
    <property type="entry name" value="Gal_Rha_Lectin_BGal"/>
    <property type="match status" value="1"/>
</dbReference>
<dbReference type="OrthoDB" id="9805017at2"/>
<dbReference type="InterPro" id="IPR008979">
    <property type="entry name" value="Galactose-bd-like_sf"/>
</dbReference>
<feature type="domain" description="Cadherin" evidence="4">
    <location>
        <begin position="1793"/>
        <end position="1842"/>
    </location>
</feature>
<dbReference type="InterPro" id="IPR013320">
    <property type="entry name" value="ConA-like_dom_sf"/>
</dbReference>
<dbReference type="SUPFAM" id="SSF49299">
    <property type="entry name" value="PKD domain"/>
    <property type="match status" value="1"/>
</dbReference>
<dbReference type="SUPFAM" id="SSF49785">
    <property type="entry name" value="Galactose-binding domain-like"/>
    <property type="match status" value="1"/>
</dbReference>
<dbReference type="SUPFAM" id="SSF49899">
    <property type="entry name" value="Concanavalin A-like lectins/glucanases"/>
    <property type="match status" value="2"/>
</dbReference>
<protein>
    <recommendedName>
        <fullName evidence="7">T9SS type A sorting domain-containing protein</fullName>
    </recommendedName>
</protein>
<comment type="caution">
    <text evidence="5">The sequence shown here is derived from an EMBL/GenBank/DDBJ whole genome shotgun (WGS) entry which is preliminary data.</text>
</comment>
<dbReference type="InterPro" id="IPR035986">
    <property type="entry name" value="PKD_dom_sf"/>
</dbReference>
<reference evidence="5 6" key="1">
    <citation type="submission" date="2019-07" db="EMBL/GenBank/DDBJ databases">
        <title>Gramella aestuarii sp. nov., isolated from a tidal flat, and emended description of Gramella echinicola.</title>
        <authorList>
            <person name="Liu L."/>
        </authorList>
    </citation>
    <scope>NUCLEOTIDE SEQUENCE [LARGE SCALE GENOMIC DNA]</scope>
    <source>
        <strain evidence="5 6">BS12</strain>
    </source>
</reference>
<evidence type="ECO:0000259" key="3">
    <source>
        <dbReference type="PROSITE" id="PS50228"/>
    </source>
</evidence>
<gene>
    <name evidence="5" type="ORF">FLP08_05880</name>
</gene>
<dbReference type="Pfam" id="PF13385">
    <property type="entry name" value="Laminin_G_3"/>
    <property type="match status" value="2"/>
</dbReference>
<dbReference type="PROSITE" id="PS50228">
    <property type="entry name" value="SUEL_LECTIN"/>
    <property type="match status" value="1"/>
</dbReference>
<dbReference type="GO" id="GO:0030246">
    <property type="term" value="F:carbohydrate binding"/>
    <property type="evidence" value="ECO:0007669"/>
    <property type="project" value="InterPro"/>
</dbReference>
<organism evidence="5 6">
    <name type="scientific">Christiangramia aestuarii</name>
    <dbReference type="NCBI Taxonomy" id="1028746"/>
    <lineage>
        <taxon>Bacteria</taxon>
        <taxon>Pseudomonadati</taxon>
        <taxon>Bacteroidota</taxon>
        <taxon>Flavobacteriia</taxon>
        <taxon>Flavobacteriales</taxon>
        <taxon>Flavobacteriaceae</taxon>
        <taxon>Christiangramia</taxon>
    </lineage>
</organism>
<evidence type="ECO:0000259" key="4">
    <source>
        <dbReference type="PROSITE" id="PS50268"/>
    </source>
</evidence>
<keyword evidence="2" id="KW-1015">Disulfide bond</keyword>
<evidence type="ECO:0000256" key="1">
    <source>
        <dbReference type="ARBA" id="ARBA00022729"/>
    </source>
</evidence>
<dbReference type="PANTHER" id="PTHR24273:SF32">
    <property type="entry name" value="HYALIN"/>
    <property type="match status" value="1"/>
</dbReference>
<dbReference type="GO" id="GO:0005975">
    <property type="term" value="P:carbohydrate metabolic process"/>
    <property type="evidence" value="ECO:0007669"/>
    <property type="project" value="UniProtKB-ARBA"/>
</dbReference>
<dbReference type="CDD" id="cd11304">
    <property type="entry name" value="Cadherin_repeat"/>
    <property type="match status" value="1"/>
</dbReference>
<dbReference type="InterPro" id="IPR002126">
    <property type="entry name" value="Cadherin-like_dom"/>
</dbReference>
<dbReference type="InterPro" id="IPR043159">
    <property type="entry name" value="Lectin_gal-bd_sf"/>
</dbReference>
<dbReference type="GO" id="GO:0005509">
    <property type="term" value="F:calcium ion binding"/>
    <property type="evidence" value="ECO:0007669"/>
    <property type="project" value="InterPro"/>
</dbReference>
<dbReference type="Gene3D" id="2.60.120.260">
    <property type="entry name" value="Galactose-binding domain-like"/>
    <property type="match status" value="1"/>
</dbReference>
<dbReference type="Gene3D" id="2.60.40.10">
    <property type="entry name" value="Immunoglobulins"/>
    <property type="match status" value="5"/>
</dbReference>
<dbReference type="PROSITE" id="PS50268">
    <property type="entry name" value="CADHERIN_2"/>
    <property type="match status" value="1"/>
</dbReference>
<dbReference type="GO" id="GO:0016020">
    <property type="term" value="C:membrane"/>
    <property type="evidence" value="ECO:0007669"/>
    <property type="project" value="InterPro"/>
</dbReference>
<dbReference type="Pfam" id="PF02140">
    <property type="entry name" value="SUEL_Lectin"/>
    <property type="match status" value="1"/>
</dbReference>
<dbReference type="Gene3D" id="2.60.120.200">
    <property type="match status" value="2"/>
</dbReference>
<dbReference type="InterPro" id="IPR006558">
    <property type="entry name" value="LamG-like"/>
</dbReference>
<dbReference type="Gene3D" id="2.60.120.740">
    <property type="match status" value="1"/>
</dbReference>